<name>A0A2R4G4L7_BIFAD</name>
<gene>
    <name evidence="12" type="ORF">C8077_07750</name>
</gene>
<dbReference type="Gene3D" id="2.60.40.740">
    <property type="match status" value="4"/>
</dbReference>
<feature type="domain" description="CNA-B" evidence="9">
    <location>
        <begin position="1735"/>
        <end position="1817"/>
    </location>
</feature>
<protein>
    <recommendedName>
        <fullName evidence="14">Cna B-type domain-containing protein</fullName>
    </recommendedName>
</protein>
<feature type="domain" description="SpaA-like prealbumin fold" evidence="10">
    <location>
        <begin position="1090"/>
        <end position="1195"/>
    </location>
</feature>
<evidence type="ECO:0000313" key="12">
    <source>
        <dbReference type="EMBL" id="AVT45795.1"/>
    </source>
</evidence>
<keyword evidence="4 8" id="KW-0732">Signal</keyword>
<accession>A0A2R4G4L7</accession>
<comment type="subcellular location">
    <subcellularLocation>
        <location evidence="1">Secreted</location>
        <location evidence="1">Cell wall</location>
        <topology evidence="1">Peptidoglycan-anchor</topology>
    </subcellularLocation>
</comment>
<dbReference type="SUPFAM" id="SSF49401">
    <property type="entry name" value="Bacterial adhesins"/>
    <property type="match status" value="5"/>
</dbReference>
<evidence type="ECO:0008006" key="14">
    <source>
        <dbReference type="Google" id="ProtNLM"/>
    </source>
</evidence>
<feature type="signal peptide" evidence="8">
    <location>
        <begin position="1"/>
        <end position="39"/>
    </location>
</feature>
<evidence type="ECO:0000256" key="2">
    <source>
        <dbReference type="ARBA" id="ARBA00022512"/>
    </source>
</evidence>
<keyword evidence="7" id="KW-0812">Transmembrane</keyword>
<dbReference type="EMBL" id="CP028341">
    <property type="protein sequence ID" value="AVT45795.1"/>
    <property type="molecule type" value="Genomic_DNA"/>
</dbReference>
<feature type="domain" description="SpaA-like prealbumin fold" evidence="10">
    <location>
        <begin position="1533"/>
        <end position="1617"/>
    </location>
</feature>
<feature type="transmembrane region" description="Helical" evidence="7">
    <location>
        <begin position="2198"/>
        <end position="2217"/>
    </location>
</feature>
<dbReference type="SUPFAM" id="SSF49478">
    <property type="entry name" value="Cna protein B-type domain"/>
    <property type="match status" value="5"/>
</dbReference>
<keyword evidence="7" id="KW-0472">Membrane</keyword>
<feature type="domain" description="SpaA-like prealbumin fold" evidence="10">
    <location>
        <begin position="1635"/>
        <end position="1711"/>
    </location>
</feature>
<dbReference type="GO" id="GO:0005975">
    <property type="term" value="P:carbohydrate metabolic process"/>
    <property type="evidence" value="ECO:0007669"/>
    <property type="project" value="UniProtKB-ARBA"/>
</dbReference>
<evidence type="ECO:0000256" key="8">
    <source>
        <dbReference type="SAM" id="SignalP"/>
    </source>
</evidence>
<feature type="domain" description="CNA-B" evidence="9">
    <location>
        <begin position="1218"/>
        <end position="1312"/>
    </location>
</feature>
<dbReference type="InterPro" id="IPR013783">
    <property type="entry name" value="Ig-like_fold"/>
</dbReference>
<evidence type="ECO:0000256" key="3">
    <source>
        <dbReference type="ARBA" id="ARBA00022525"/>
    </source>
</evidence>
<keyword evidence="2" id="KW-0134">Cell wall</keyword>
<dbReference type="Proteomes" id="UP000241454">
    <property type="component" value="Chromosome"/>
</dbReference>
<dbReference type="Pfam" id="PF05738">
    <property type="entry name" value="Cna_B"/>
    <property type="match status" value="5"/>
</dbReference>
<evidence type="ECO:0000256" key="4">
    <source>
        <dbReference type="ARBA" id="ARBA00022729"/>
    </source>
</evidence>
<feature type="domain" description="CNA-B" evidence="9">
    <location>
        <begin position="1326"/>
        <end position="1414"/>
    </location>
</feature>
<evidence type="ECO:0000256" key="6">
    <source>
        <dbReference type="SAM" id="MobiDB-lite"/>
    </source>
</evidence>
<evidence type="ECO:0000256" key="5">
    <source>
        <dbReference type="ARBA" id="ARBA00023088"/>
    </source>
</evidence>
<dbReference type="PROSITE" id="PS51257">
    <property type="entry name" value="PROKAR_LIPOPROTEIN"/>
    <property type="match status" value="1"/>
</dbReference>
<dbReference type="GO" id="GO:0007155">
    <property type="term" value="P:cell adhesion"/>
    <property type="evidence" value="ECO:0007669"/>
    <property type="project" value="InterPro"/>
</dbReference>
<evidence type="ECO:0000259" key="11">
    <source>
        <dbReference type="Pfam" id="PF17961"/>
    </source>
</evidence>
<dbReference type="InterPro" id="IPR041171">
    <property type="entry name" value="SDR_Ig"/>
</dbReference>
<organism evidence="12 13">
    <name type="scientific">Bifidobacterium adolescentis</name>
    <dbReference type="NCBI Taxonomy" id="1680"/>
    <lineage>
        <taxon>Bacteria</taxon>
        <taxon>Bacillati</taxon>
        <taxon>Actinomycetota</taxon>
        <taxon>Actinomycetes</taxon>
        <taxon>Bifidobacteriales</taxon>
        <taxon>Bifidobacteriaceae</taxon>
        <taxon>Bifidobacterium</taxon>
    </lineage>
</organism>
<feature type="compositionally biased region" description="Polar residues" evidence="6">
    <location>
        <begin position="2076"/>
        <end position="2085"/>
    </location>
</feature>
<dbReference type="InterPro" id="IPR011252">
    <property type="entry name" value="Fibrogen-bd_dom1"/>
</dbReference>
<feature type="region of interest" description="Disordered" evidence="6">
    <location>
        <begin position="2121"/>
        <end position="2169"/>
    </location>
</feature>
<dbReference type="InterPro" id="IPR008454">
    <property type="entry name" value="Collagen-bd_Cna-like_B-typ_dom"/>
</dbReference>
<feature type="domain" description="CNA-B" evidence="9">
    <location>
        <begin position="1842"/>
        <end position="1943"/>
    </location>
</feature>
<keyword evidence="7" id="KW-1133">Transmembrane helix</keyword>
<feature type="chain" id="PRO_5015322404" description="Cna B-type domain-containing protein" evidence="8">
    <location>
        <begin position="40"/>
        <end position="2223"/>
    </location>
</feature>
<keyword evidence="5" id="KW-0572">Peptidoglycan-anchor</keyword>
<evidence type="ECO:0000313" key="13">
    <source>
        <dbReference type="Proteomes" id="UP000241454"/>
    </source>
</evidence>
<reference evidence="12 13" key="1">
    <citation type="submission" date="2018-03" db="EMBL/GenBank/DDBJ databases">
        <authorList>
            <person name="Keele B.F."/>
        </authorList>
    </citation>
    <scope>NUCLEOTIDE SEQUENCE [LARGE SCALE GENOMIC DNA]</scope>
    <source>
        <strain evidence="12 13">1-11</strain>
    </source>
</reference>
<dbReference type="Pfam" id="PF17961">
    <property type="entry name" value="Big_8"/>
    <property type="match status" value="1"/>
</dbReference>
<evidence type="ECO:0000256" key="7">
    <source>
        <dbReference type="SAM" id="Phobius"/>
    </source>
</evidence>
<sequence>MHRRKELASKRCVKTFAAMLVTLATMLACVLIGPVHAQAAEYNIGELGWVDKDSSKLTIVSGGQEKPFISGTTVDYGDEINMQLHWNVPNNITVKSGDTFVYDLPENLTFQSGQQYDIINESGDVVGHYVINGNRMVATYTRGEDAGSNVTAYVTVKGTINSDKTGGNNGGDKTFSYPGYGDVTLKVNPKHEVNASKSAAISTSDPSKWEFVIKVNSVGTNQNVQLNDTMGELMKLDPDSIHIYTDADCQQPYEGTWNATPAAGNTGFSATIKSMEDGETLYVRYAVTADRATLVAACKQAGDCSQVLGLKNSVEYHSDDNTDHKKTENAIWVTYKDWSVTKGGTQTTIDKPGLNGKKDVPGIQWTINITNGTDTNISGASIKDALGNGLEEPSGDVILTCRKANDWKTQCPTNALGAFESDPYNKQWSIKVPWLDLVKGTYKLPSSFDSFAITYTTEVTDAPNADSGEHKTYTNDVTVTPKGHPSKDATGTADVGKDVVNLVKKCTSPGSESKNLTWVTSLTALTAMDNVDLKDTLDQKGDGSSAGFQQSLVQDSIAVYADEAMKQRIDSSAYSIMPTDHGFTIMFKHLDANQTVYVAYQSTVKDGVTAETVYNTAESKHKTATASHTHQGDNLKKEAVNQYWDEYGYGQTANAAGVLRWLLTVHDLPEKAQSVTISDSLPENTMFVPGSVKAVSPNAKTTTLSGVSAKDNGNGTVTFTISPGTAAFKQATTSEGLQIVYDTRVDALKAQEGYHEYTNTAHISVDGNDQTDQSYKLGMNTPKLVSKQGTYNESTAPNVNYTVKINPGAQTLNNGKALTLTDTLGSALDLRMDSILIADSASGKQINGATWSYEPNSKKLVFFIPDKQAVTITYKATVQLKAGETIEGAVGRNEILLEGVDASKGSDVSTVTGTVKTAQGGMTFDSNTLQIYKYIDGDTGRPGANAMFEVQEVNVDLTKCSTAAETTGKKTCSGTVGETVTNNLTTGTTGYSSQVQLNADRIYKVTELVAPGEKADTTNIAYEKAKPLYVVFPGNDARSADSKTYNGKYDNLVISDNKGNSGSLTVAVANNATLGNYLWYVNNNHKKKTKVSIAKLDAADIKVPVAGASLKLSKWGSSEAPEVWSNWSASMQGVSKDDTGTALTWTTGDTGKQEFKLLPGRYWLEETAAPDGYQIMSPITITVGADGVVTVNGHNVTDKGGTGQVQALDAPKTTNLIVKKVWDDNDDQDGKRRTVTFDLYRKLAGEADYTKMDGQSRDINVNAGDSAAYWFDLPVMVGGKQAEYKAVEATTIDGYTAQCTDPASAADGMVMTCINTHAPETTSLGVKKVWDDANNQDGSRPNSITVHLVKNGVKTNQSATLNAANNWSNAKFTNLPVYENGMKITYGVQEDVPSGYTVTTDGVDKNRNITLTNTHHPNNKEVWFSKQSLGGQELAGATMRLTGTLDDTTKTFAAKTWPSDGSQRSFTLEPGTYTLTETKAPAGYTKADDIVFCVDTGTDGELQVRIQQSDGSYVAADDSLITMVDAYQPHRVTIAKNSLTDGITNIAGATMSVTGRTLDGKSVNSITWTTKQGQSQQLDLQPGTYTLSETNPPAGYTKADDITFSVDINGKITVDGKTQTDETLTMVDKPDTNGIFFSKTAVGGGAELAGAEFNLTGSTFEGKTIDPITWTSGGTPKRFMLEDGVYTLTETKAPTGYEAVKPLTFTVREGQVYIDGVLQSDRTIRVEDCIATTMVRVRKVWSDSNYRNRPEKVTFHLLRNAKELTDQQYTVEVDSSSSWTHTWTDLPRYDENGERYNYTVDEETTQKLKDGSYRVSITKRPYQDGAEYTVLNVREPDAINAKVTKTWEDNANNDGKRPTKLTFHVWGTSNQPKDPTDLMQGFEARTEQIIVQDVNVSSDADKQFWTFEGLPKRNIYGDLYTYTVTEESVDGYTTSGCSTDADGTNGSDAKAAEQRTGCVFTPTGSSEKEKDFQVTNKHTPETTTLNVTKQWDDDSDSDNGRPNSLTIWVLSSIWNGKNDQPLPGWPTPQNNSMCSDPKDTEAKNPVGVSCAVLTKDNAKNAVTTTEASSDGAKETAGSSGSDTTNVASNEWAYAFTNLPKYYKGKEIHYSVTEEAVNGYKPVSLTGGKTVPQQPNQSETGADESNAQTAAADPNTATDESQDSTDGTNATAESWNYQLTNKYTAVKLPSTGGEGDGTYMRAGLIALLVGTLCLAMALRRKERD</sequence>
<feature type="domain" description="SpaA-like prealbumin fold" evidence="10">
    <location>
        <begin position="1424"/>
        <end position="1504"/>
    </location>
</feature>
<dbReference type="Gene3D" id="2.60.40.10">
    <property type="entry name" value="Immunoglobulins"/>
    <property type="match status" value="4"/>
</dbReference>
<dbReference type="InterPro" id="IPR041033">
    <property type="entry name" value="SpaA_PFL_dom_1"/>
</dbReference>
<dbReference type="Pfam" id="PF17802">
    <property type="entry name" value="SpaA"/>
    <property type="match status" value="4"/>
</dbReference>
<dbReference type="Gene3D" id="2.60.40.1140">
    <property type="entry name" value="Collagen-binding surface protein Cna, B-type domain"/>
    <property type="match status" value="5"/>
</dbReference>
<feature type="domain" description="SDR-like Ig" evidence="11">
    <location>
        <begin position="74"/>
        <end position="165"/>
    </location>
</feature>
<feature type="domain" description="CNA-B" evidence="9">
    <location>
        <begin position="2082"/>
        <end position="2121"/>
    </location>
</feature>
<keyword evidence="3" id="KW-0964">Secreted</keyword>
<dbReference type="Gene3D" id="2.60.40.1280">
    <property type="match status" value="1"/>
</dbReference>
<feature type="compositionally biased region" description="Polar residues" evidence="6">
    <location>
        <begin position="2130"/>
        <end position="2169"/>
    </location>
</feature>
<feature type="region of interest" description="Disordered" evidence="6">
    <location>
        <begin position="2061"/>
        <end position="2085"/>
    </location>
</feature>
<evidence type="ECO:0000259" key="9">
    <source>
        <dbReference type="Pfam" id="PF05738"/>
    </source>
</evidence>
<evidence type="ECO:0000256" key="1">
    <source>
        <dbReference type="ARBA" id="ARBA00004168"/>
    </source>
</evidence>
<proteinExistence type="predicted"/>
<dbReference type="InterPro" id="IPR008966">
    <property type="entry name" value="Adhesion_dom_sf"/>
</dbReference>
<dbReference type="CDD" id="cd00222">
    <property type="entry name" value="CollagenBindB"/>
    <property type="match status" value="3"/>
</dbReference>
<evidence type="ECO:0000259" key="10">
    <source>
        <dbReference type="Pfam" id="PF17802"/>
    </source>
</evidence>